<sequence>MTYKTLKVDVDSDGIALVTIDVPGKSMNVWDADLMQDFSNWVDAFLADENVKGAVITSGKPSGFLAGADLNMLGGGGVGGGASASKKEQFESAFHLNSVFRKLETGGKPVKALQKGEAFAKPVAAAVNGLALGGGLEIVLACHHRVVADNPKIQLGVPEVQVGLLPGAGGTQRLPRLAGLQNAAMMATQGKPIDPATAKAQGIVQEVVPADQVVAKAKEWVKANPKVAQPWDKKGFKFPGGGGAMDPRAVQFFIGANAMAQKETNHNYPAIQYILSCLYEGSIVPMDTAIRIESKYFLKLLSSAQTRNMIRTLFINKQAAEKGEQRPKDVPPSELKKVGVLGAGMMGAGIAYVTAKGGAQVVLLDRDLEYAQKGKGYSEKIVEKGVSRGKVTKEKGDELLARITPTTDYNDLKDVDLIIEAVFEDPDVKKDVIQKTEAVIGKDVIFASNTSTLPITGLAKNSERPDQFIGIHFFSPVDKMPLVEIIPGEKSGDKSLATALDYVRMIKKTPIVVKDTRGFYTNRVVPPYLNEAMRMVAEGVKPALIENAAKSLGMPVGPLALTDETSQELGLRIARATAKETGQDASGDPVYQLLVKFVEDLGRKGRKSGGGFYEYPEGGKKHLWQGLSEICPPAAEQPSLEEAKERLLYAQLIPAAQCYAEGIVHDPQSADLGAIFGWGFAPWTGGPMSHIDTIGVDSFVRKAESLAQKYGARFNPPEKFRDMAKSGDKLYGKAA</sequence>
<dbReference type="PANTHER" id="PTHR43612:SF3">
    <property type="entry name" value="TRIFUNCTIONAL ENZYME SUBUNIT ALPHA, MITOCHONDRIAL"/>
    <property type="match status" value="1"/>
</dbReference>
<evidence type="ECO:0000313" key="15">
    <source>
        <dbReference type="EMBL" id="MFC6036664.1"/>
    </source>
</evidence>
<accession>A0ABW1KYP9</accession>
<comment type="pathway">
    <text evidence="1">Lipid metabolism; fatty acid beta-oxidation.</text>
</comment>
<evidence type="ECO:0000256" key="7">
    <source>
        <dbReference type="ARBA" id="ARBA00023002"/>
    </source>
</evidence>
<keyword evidence="10" id="KW-0456">Lyase</keyword>
<evidence type="ECO:0000256" key="2">
    <source>
        <dbReference type="ARBA" id="ARBA00007005"/>
    </source>
</evidence>
<comment type="similarity">
    <text evidence="2">In the central section; belongs to the 3-hydroxyacyl-CoA dehydrogenase family.</text>
</comment>
<reference evidence="15 16" key="1">
    <citation type="submission" date="2024-09" db="EMBL/GenBank/DDBJ databases">
        <authorList>
            <person name="Zhang Z.-H."/>
        </authorList>
    </citation>
    <scope>NUCLEOTIDE SEQUENCE [LARGE SCALE GENOMIC DNA]</scope>
    <source>
        <strain evidence="15 16">HHTR114</strain>
    </source>
</reference>
<evidence type="ECO:0000313" key="16">
    <source>
        <dbReference type="Proteomes" id="UP001596116"/>
    </source>
</evidence>
<dbReference type="Gene3D" id="1.10.1040.50">
    <property type="match status" value="1"/>
</dbReference>
<dbReference type="Pfam" id="PF02737">
    <property type="entry name" value="3HCDH_N"/>
    <property type="match status" value="1"/>
</dbReference>
<evidence type="ECO:0000256" key="1">
    <source>
        <dbReference type="ARBA" id="ARBA00005005"/>
    </source>
</evidence>
<keyword evidence="5" id="KW-0276">Fatty acid metabolism</keyword>
<keyword evidence="11" id="KW-0511">Multifunctional enzyme</keyword>
<proteinExistence type="inferred from homology"/>
<dbReference type="EC" id="4.2.1.17" evidence="4"/>
<feature type="domain" description="3-hydroxyacyl-CoA dehydrogenase C-terminal" evidence="13">
    <location>
        <begin position="518"/>
        <end position="615"/>
    </location>
</feature>
<dbReference type="InterPro" id="IPR050136">
    <property type="entry name" value="FA_oxidation_alpha_subunit"/>
</dbReference>
<dbReference type="SUPFAM" id="SSF51735">
    <property type="entry name" value="NAD(P)-binding Rossmann-fold domains"/>
    <property type="match status" value="1"/>
</dbReference>
<keyword evidence="16" id="KW-1185">Reference proteome</keyword>
<comment type="catalytic activity">
    <reaction evidence="12">
        <text>a (3S)-3-hydroxyacyl-CoA + NAD(+) = a 3-oxoacyl-CoA + NADH + H(+)</text>
        <dbReference type="Rhea" id="RHEA:22432"/>
        <dbReference type="ChEBI" id="CHEBI:15378"/>
        <dbReference type="ChEBI" id="CHEBI:57318"/>
        <dbReference type="ChEBI" id="CHEBI:57540"/>
        <dbReference type="ChEBI" id="CHEBI:57945"/>
        <dbReference type="ChEBI" id="CHEBI:90726"/>
        <dbReference type="EC" id="1.1.1.35"/>
    </reaction>
</comment>
<dbReference type="InterPro" id="IPR006180">
    <property type="entry name" value="3-OHacyl-CoA_DH_CS"/>
</dbReference>
<evidence type="ECO:0000256" key="8">
    <source>
        <dbReference type="ARBA" id="ARBA00023027"/>
    </source>
</evidence>
<evidence type="ECO:0000259" key="13">
    <source>
        <dbReference type="Pfam" id="PF00725"/>
    </source>
</evidence>
<dbReference type="Pfam" id="PF00378">
    <property type="entry name" value="ECH_1"/>
    <property type="match status" value="1"/>
</dbReference>
<comment type="caution">
    <text evidence="15">The sequence shown here is derived from an EMBL/GenBank/DDBJ whole genome shotgun (WGS) entry which is preliminary data.</text>
</comment>
<keyword evidence="8" id="KW-0520">NAD</keyword>
<dbReference type="InterPro" id="IPR006108">
    <property type="entry name" value="3HC_DH_C"/>
</dbReference>
<dbReference type="SUPFAM" id="SSF52096">
    <property type="entry name" value="ClpP/crotonase"/>
    <property type="match status" value="1"/>
</dbReference>
<dbReference type="InterPro" id="IPR006176">
    <property type="entry name" value="3-OHacyl-CoA_DH_NAD-bd"/>
</dbReference>
<name>A0ABW1KYP9_9PROT</name>
<evidence type="ECO:0000256" key="12">
    <source>
        <dbReference type="ARBA" id="ARBA00049556"/>
    </source>
</evidence>
<comment type="similarity">
    <text evidence="3">In the N-terminal section; belongs to the enoyl-CoA hydratase/isomerase family.</text>
</comment>
<dbReference type="SUPFAM" id="SSF48179">
    <property type="entry name" value="6-phosphogluconate dehydrogenase C-terminal domain-like"/>
    <property type="match status" value="2"/>
</dbReference>
<organism evidence="15 16">
    <name type="scientific">Hyphococcus aureus</name>
    <dbReference type="NCBI Taxonomy" id="2666033"/>
    <lineage>
        <taxon>Bacteria</taxon>
        <taxon>Pseudomonadati</taxon>
        <taxon>Pseudomonadota</taxon>
        <taxon>Alphaproteobacteria</taxon>
        <taxon>Parvularculales</taxon>
        <taxon>Parvularculaceae</taxon>
        <taxon>Hyphococcus</taxon>
    </lineage>
</organism>
<feature type="domain" description="3-hydroxyacyl-CoA dehydrogenase NAD binding" evidence="14">
    <location>
        <begin position="337"/>
        <end position="516"/>
    </location>
</feature>
<keyword evidence="6" id="KW-0442">Lipid degradation</keyword>
<dbReference type="InterPro" id="IPR029045">
    <property type="entry name" value="ClpP/crotonase-like_dom_sf"/>
</dbReference>
<dbReference type="PANTHER" id="PTHR43612">
    <property type="entry name" value="TRIFUNCTIONAL ENZYME SUBUNIT ALPHA"/>
    <property type="match status" value="1"/>
</dbReference>
<evidence type="ECO:0000256" key="6">
    <source>
        <dbReference type="ARBA" id="ARBA00022963"/>
    </source>
</evidence>
<protein>
    <recommendedName>
        <fullName evidence="4">enoyl-CoA hydratase</fullName>
        <ecNumber evidence="4">4.2.1.17</ecNumber>
    </recommendedName>
</protein>
<evidence type="ECO:0000256" key="10">
    <source>
        <dbReference type="ARBA" id="ARBA00023239"/>
    </source>
</evidence>
<dbReference type="InterPro" id="IPR008927">
    <property type="entry name" value="6-PGluconate_DH-like_C_sf"/>
</dbReference>
<keyword evidence="9" id="KW-0443">Lipid metabolism</keyword>
<dbReference type="Gene3D" id="3.90.226.10">
    <property type="entry name" value="2-enoyl-CoA Hydratase, Chain A, domain 1"/>
    <property type="match status" value="1"/>
</dbReference>
<dbReference type="PROSITE" id="PS00067">
    <property type="entry name" value="3HCDH"/>
    <property type="match status" value="1"/>
</dbReference>
<dbReference type="InterPro" id="IPR001753">
    <property type="entry name" value="Enoyl-CoA_hydra/iso"/>
</dbReference>
<evidence type="ECO:0000256" key="9">
    <source>
        <dbReference type="ARBA" id="ARBA00023098"/>
    </source>
</evidence>
<evidence type="ECO:0000256" key="4">
    <source>
        <dbReference type="ARBA" id="ARBA00012076"/>
    </source>
</evidence>
<dbReference type="EMBL" id="JBHPON010000002">
    <property type="protein sequence ID" value="MFC6036664.1"/>
    <property type="molecule type" value="Genomic_DNA"/>
</dbReference>
<keyword evidence="7" id="KW-0560">Oxidoreductase</keyword>
<dbReference type="Proteomes" id="UP001596116">
    <property type="component" value="Unassembled WGS sequence"/>
</dbReference>
<dbReference type="Gene3D" id="3.40.50.720">
    <property type="entry name" value="NAD(P)-binding Rossmann-like Domain"/>
    <property type="match status" value="1"/>
</dbReference>
<gene>
    <name evidence="15" type="ORF">ACFMB1_13985</name>
</gene>
<dbReference type="CDD" id="cd06558">
    <property type="entry name" value="crotonase-like"/>
    <property type="match status" value="1"/>
</dbReference>
<dbReference type="RefSeq" id="WP_379882094.1">
    <property type="nucleotide sequence ID" value="NZ_JBHPON010000002.1"/>
</dbReference>
<dbReference type="InterPro" id="IPR036291">
    <property type="entry name" value="NAD(P)-bd_dom_sf"/>
</dbReference>
<dbReference type="Pfam" id="PF00725">
    <property type="entry name" value="3HCDH"/>
    <property type="match status" value="1"/>
</dbReference>
<evidence type="ECO:0000256" key="11">
    <source>
        <dbReference type="ARBA" id="ARBA00023268"/>
    </source>
</evidence>
<evidence type="ECO:0000256" key="3">
    <source>
        <dbReference type="ARBA" id="ARBA00008750"/>
    </source>
</evidence>
<evidence type="ECO:0000256" key="5">
    <source>
        <dbReference type="ARBA" id="ARBA00022832"/>
    </source>
</evidence>
<evidence type="ECO:0000259" key="14">
    <source>
        <dbReference type="Pfam" id="PF02737"/>
    </source>
</evidence>